<dbReference type="RefSeq" id="WP_187553936.1">
    <property type="nucleotide sequence ID" value="NZ_BMZL01000002.1"/>
</dbReference>
<evidence type="ECO:0000313" key="2">
    <source>
        <dbReference type="Proteomes" id="UP000515804"/>
    </source>
</evidence>
<dbReference type="KEGG" id="tcn:H9L16_07750"/>
<reference evidence="1 2" key="1">
    <citation type="submission" date="2020-08" db="EMBL/GenBank/DDBJ databases">
        <title>Genome sequence of Thermomonas carbonis KCTC 42013T.</title>
        <authorList>
            <person name="Hyun D.-W."/>
            <person name="Bae J.-W."/>
        </authorList>
    </citation>
    <scope>NUCLEOTIDE SEQUENCE [LARGE SCALE GENOMIC DNA]</scope>
    <source>
        <strain evidence="1 2">KCTC 42013</strain>
    </source>
</reference>
<organism evidence="1 2">
    <name type="scientific">Thermomonas carbonis</name>
    <dbReference type="NCBI Taxonomy" id="1463158"/>
    <lineage>
        <taxon>Bacteria</taxon>
        <taxon>Pseudomonadati</taxon>
        <taxon>Pseudomonadota</taxon>
        <taxon>Gammaproteobacteria</taxon>
        <taxon>Lysobacterales</taxon>
        <taxon>Lysobacteraceae</taxon>
        <taxon>Thermomonas</taxon>
    </lineage>
</organism>
<dbReference type="AlphaFoldDB" id="A0A7G9SU98"/>
<proteinExistence type="predicted"/>
<dbReference type="EMBL" id="CP060719">
    <property type="protein sequence ID" value="QNN71423.1"/>
    <property type="molecule type" value="Genomic_DNA"/>
</dbReference>
<gene>
    <name evidence="1" type="ORF">H9L16_07750</name>
</gene>
<accession>A0A7G9SU98</accession>
<dbReference type="Proteomes" id="UP000515804">
    <property type="component" value="Chromosome"/>
</dbReference>
<keyword evidence="2" id="KW-1185">Reference proteome</keyword>
<evidence type="ECO:0000313" key="1">
    <source>
        <dbReference type="EMBL" id="QNN71423.1"/>
    </source>
</evidence>
<name>A0A7G9SU98_9GAMM</name>
<sequence length="84" mass="9268">MSWDPFQRAVLAELGHVVYRPPVAAQGVQVDDAVLARLARAAGLEPEDFSLQFGDLTPLAKLQGDARAKRALWPRLRAMRRGMA</sequence>
<protein>
    <submittedName>
        <fullName evidence="1">Uncharacterized protein</fullName>
    </submittedName>
</protein>